<evidence type="ECO:0000256" key="1">
    <source>
        <dbReference type="SAM" id="Phobius"/>
    </source>
</evidence>
<feature type="transmembrane region" description="Helical" evidence="1">
    <location>
        <begin position="32"/>
        <end position="54"/>
    </location>
</feature>
<dbReference type="OrthoDB" id="6069173at2759"/>
<protein>
    <submittedName>
        <fullName evidence="2">Uncharacterized protein</fullName>
    </submittedName>
</protein>
<feature type="transmembrane region" description="Helical" evidence="1">
    <location>
        <begin position="154"/>
        <end position="175"/>
    </location>
</feature>
<keyword evidence="1" id="KW-0812">Transmembrane</keyword>
<gene>
    <name evidence="2" type="ORF">GSOID_T00012136001</name>
</gene>
<feature type="transmembrane region" description="Helical" evidence="1">
    <location>
        <begin position="66"/>
        <end position="83"/>
    </location>
</feature>
<dbReference type="EMBL" id="FN653452">
    <property type="protein sequence ID" value="CBY15240.1"/>
    <property type="molecule type" value="Genomic_DNA"/>
</dbReference>
<evidence type="ECO:0000313" key="2">
    <source>
        <dbReference type="EMBL" id="CBY15240.1"/>
    </source>
</evidence>
<accession>E4Y028</accession>
<proteinExistence type="predicted"/>
<organism evidence="2">
    <name type="scientific">Oikopleura dioica</name>
    <name type="common">Tunicate</name>
    <dbReference type="NCBI Taxonomy" id="34765"/>
    <lineage>
        <taxon>Eukaryota</taxon>
        <taxon>Metazoa</taxon>
        <taxon>Chordata</taxon>
        <taxon>Tunicata</taxon>
        <taxon>Appendicularia</taxon>
        <taxon>Copelata</taxon>
        <taxon>Oikopleuridae</taxon>
        <taxon>Oikopleura</taxon>
    </lineage>
</organism>
<sequence length="202" mass="23744">MRKYAFQRCITLINTNCPHEISDFKRKNMVNFLPTFLFFIEAYHTFAHSLILFGIRTIPLRDLNNVGLYFLIDALSVLASYLYHGQFTFIVILQQIQHYYYVLTWNKSYWSKRVAYWSSLDWHVNGGKSRALEWIGTFYDVSTHVLMMYALSEYIGFFDYLVSAVFLAIGSKAVLFNSKFAWSSPSNPPNWVKKRATETDVY</sequence>
<dbReference type="Proteomes" id="UP000001307">
    <property type="component" value="Unassembled WGS sequence"/>
</dbReference>
<keyword evidence="1" id="KW-1133">Transmembrane helix</keyword>
<dbReference type="InParanoid" id="E4Y028"/>
<evidence type="ECO:0000313" key="3">
    <source>
        <dbReference type="Proteomes" id="UP000001307"/>
    </source>
</evidence>
<name>E4Y028_OIKDI</name>
<keyword evidence="1" id="KW-0472">Membrane</keyword>
<dbReference type="AlphaFoldDB" id="E4Y028"/>
<reference evidence="2" key="1">
    <citation type="journal article" date="2010" name="Science">
        <title>Plasticity of animal genome architecture unmasked by rapid evolution of a pelagic tunicate.</title>
        <authorList>
            <person name="Denoeud F."/>
            <person name="Henriet S."/>
            <person name="Mungpakdee S."/>
            <person name="Aury J.M."/>
            <person name="Da Silva C."/>
            <person name="Brinkmann H."/>
            <person name="Mikhaleva J."/>
            <person name="Olsen L.C."/>
            <person name="Jubin C."/>
            <person name="Canestro C."/>
            <person name="Bouquet J.M."/>
            <person name="Danks G."/>
            <person name="Poulain J."/>
            <person name="Campsteijn C."/>
            <person name="Adamski M."/>
            <person name="Cross I."/>
            <person name="Yadetie F."/>
            <person name="Muffato M."/>
            <person name="Louis A."/>
            <person name="Butcher S."/>
            <person name="Tsagkogeorga G."/>
            <person name="Konrad A."/>
            <person name="Singh S."/>
            <person name="Jensen M.F."/>
            <person name="Cong E.H."/>
            <person name="Eikeseth-Otteraa H."/>
            <person name="Noel B."/>
            <person name="Anthouard V."/>
            <person name="Porcel B.M."/>
            <person name="Kachouri-Lafond R."/>
            <person name="Nishino A."/>
            <person name="Ugolini M."/>
            <person name="Chourrout P."/>
            <person name="Nishida H."/>
            <person name="Aasland R."/>
            <person name="Huzurbazar S."/>
            <person name="Westhof E."/>
            <person name="Delsuc F."/>
            <person name="Lehrach H."/>
            <person name="Reinhardt R."/>
            <person name="Weissenbach J."/>
            <person name="Roy S.W."/>
            <person name="Artiguenave F."/>
            <person name="Postlethwait J.H."/>
            <person name="Manak J.R."/>
            <person name="Thompson E.M."/>
            <person name="Jaillon O."/>
            <person name="Du Pasquier L."/>
            <person name="Boudinot P."/>
            <person name="Liberles D.A."/>
            <person name="Volff J.N."/>
            <person name="Philippe H."/>
            <person name="Lenhard B."/>
            <person name="Roest Crollius H."/>
            <person name="Wincker P."/>
            <person name="Chourrout D."/>
        </authorList>
    </citation>
    <scope>NUCLEOTIDE SEQUENCE [LARGE SCALE GENOMIC DNA]</scope>
</reference>
<keyword evidence="3" id="KW-1185">Reference proteome</keyword>